<dbReference type="Pfam" id="PF22956">
    <property type="entry name" value="VPS15-like_hel"/>
    <property type="match status" value="1"/>
</dbReference>
<dbReference type="PANTHER" id="PTHR10648:SF4">
    <property type="entry name" value="PROTEIN PHOSPHATASE 2 (FORMERLY 2A), REGULATORY SUBUNIT A, BETA ISOFORM-RELATED"/>
    <property type="match status" value="1"/>
</dbReference>
<gene>
    <name evidence="4" type="ORF">GSOID_T00002247001</name>
</gene>
<dbReference type="InterPro" id="IPR011989">
    <property type="entry name" value="ARM-like"/>
</dbReference>
<dbReference type="GO" id="GO:0019888">
    <property type="term" value="F:protein phosphatase regulator activity"/>
    <property type="evidence" value="ECO:0007669"/>
    <property type="project" value="TreeGrafter"/>
</dbReference>
<dbReference type="AlphaFoldDB" id="E4X522"/>
<feature type="repeat" description="HEAT" evidence="2">
    <location>
        <begin position="322"/>
        <end position="360"/>
    </location>
</feature>
<sequence length="520" mass="59409">MGDSDEPISILIDELRNEDISSRLKSMSKLPTIALALGVERTKSELIPFIIDSVYDEDEVLERLADELKRFIPLVGGPAHAHIILTPLESLAMVEETVVRDRAVQSLCAIAQEMSAEHIEQYFEPLIRRLATGDCAICRLFRAPYFFVGSLSPFCRLLSLFCRLFVAFFIMKKKSNFKIRFGNYDSRKLIDKNSLIDTIDYLFMSIVEEFLPKRKIIRAENHKDFQKETKNRQKSDKKATTFCRPLKKASKSDKRRQFVAFSFVGAHPRLPAESKKNLTMTHIIPLIKDLSNDPHQPVKTALASTMMKLASIIGPENTNEHLLPLFVGFLKDECAEVRLNVINTISTLHSVIGFESFQNTILPAVLKLAEDTKWRVRLAILEHIPLPRIKRDILLVETFKDQKLFDLMMTCLADHVFSIREAACTQIQKIVDIYGFEWARDVVLPKVFELAAEQNYLRRMTVLFQINFLMSATLNNKSEMEDIADRCVSTVCNMHKDEVANVKFNVAKTLGSMTSLLRVS</sequence>
<reference evidence="4" key="1">
    <citation type="journal article" date="2010" name="Science">
        <title>Plasticity of animal genome architecture unmasked by rapid evolution of a pelagic tunicate.</title>
        <authorList>
            <person name="Denoeud F."/>
            <person name="Henriet S."/>
            <person name="Mungpakdee S."/>
            <person name="Aury J.M."/>
            <person name="Da Silva C."/>
            <person name="Brinkmann H."/>
            <person name="Mikhaleva J."/>
            <person name="Olsen L.C."/>
            <person name="Jubin C."/>
            <person name="Canestro C."/>
            <person name="Bouquet J.M."/>
            <person name="Danks G."/>
            <person name="Poulain J."/>
            <person name="Campsteijn C."/>
            <person name="Adamski M."/>
            <person name="Cross I."/>
            <person name="Yadetie F."/>
            <person name="Muffato M."/>
            <person name="Louis A."/>
            <person name="Butcher S."/>
            <person name="Tsagkogeorga G."/>
            <person name="Konrad A."/>
            <person name="Singh S."/>
            <person name="Jensen M.F."/>
            <person name="Cong E.H."/>
            <person name="Eikeseth-Otteraa H."/>
            <person name="Noel B."/>
            <person name="Anthouard V."/>
            <person name="Porcel B.M."/>
            <person name="Kachouri-Lafond R."/>
            <person name="Nishino A."/>
            <person name="Ugolini M."/>
            <person name="Chourrout P."/>
            <person name="Nishida H."/>
            <person name="Aasland R."/>
            <person name="Huzurbazar S."/>
            <person name="Westhof E."/>
            <person name="Delsuc F."/>
            <person name="Lehrach H."/>
            <person name="Reinhardt R."/>
            <person name="Weissenbach J."/>
            <person name="Roy S.W."/>
            <person name="Artiguenave F."/>
            <person name="Postlethwait J.H."/>
            <person name="Manak J.R."/>
            <person name="Thompson E.M."/>
            <person name="Jaillon O."/>
            <person name="Du Pasquier L."/>
            <person name="Boudinot P."/>
            <person name="Liberles D.A."/>
            <person name="Volff J.N."/>
            <person name="Philippe H."/>
            <person name="Lenhard B."/>
            <person name="Roest Crollius H."/>
            <person name="Wincker P."/>
            <person name="Chourrout D."/>
        </authorList>
    </citation>
    <scope>NUCLEOTIDE SEQUENCE [LARGE SCALE GENOMIC DNA]</scope>
</reference>
<dbReference type="GO" id="GO:0000159">
    <property type="term" value="C:protein phosphatase type 2A complex"/>
    <property type="evidence" value="ECO:0007669"/>
    <property type="project" value="TreeGrafter"/>
</dbReference>
<evidence type="ECO:0000256" key="2">
    <source>
        <dbReference type="PROSITE-ProRule" id="PRU00103"/>
    </source>
</evidence>
<evidence type="ECO:0000256" key="1">
    <source>
        <dbReference type="ARBA" id="ARBA00022737"/>
    </source>
</evidence>
<keyword evidence="1" id="KW-0677">Repeat</keyword>
<name>E4X522_OIKDI</name>
<dbReference type="InterPro" id="IPR016024">
    <property type="entry name" value="ARM-type_fold"/>
</dbReference>
<dbReference type="PROSITE" id="PS50077">
    <property type="entry name" value="HEAT_REPEAT"/>
    <property type="match status" value="2"/>
</dbReference>
<dbReference type="InterPro" id="IPR021133">
    <property type="entry name" value="HEAT_type_2"/>
</dbReference>
<dbReference type="OrthoDB" id="340346at2759"/>
<dbReference type="InterPro" id="IPR055231">
    <property type="entry name" value="2AA_helical"/>
</dbReference>
<dbReference type="InParanoid" id="E4X522"/>
<feature type="repeat" description="HEAT" evidence="2">
    <location>
        <begin position="283"/>
        <end position="321"/>
    </location>
</feature>
<evidence type="ECO:0000313" key="5">
    <source>
        <dbReference type="Proteomes" id="UP000001307"/>
    </source>
</evidence>
<dbReference type="EMBL" id="FN653025">
    <property type="protein sequence ID" value="CBY18391.1"/>
    <property type="molecule type" value="Genomic_DNA"/>
</dbReference>
<protein>
    <recommendedName>
        <fullName evidence="3">Phosphatase 2A Regulatory Subunit A helical domain-containing protein</fullName>
    </recommendedName>
</protein>
<evidence type="ECO:0000313" key="4">
    <source>
        <dbReference type="EMBL" id="CBY18391.1"/>
    </source>
</evidence>
<dbReference type="InterPro" id="IPR051023">
    <property type="entry name" value="PP2A_Regulatory_Subunit_A"/>
</dbReference>
<dbReference type="Proteomes" id="UP000001307">
    <property type="component" value="Unassembled WGS sequence"/>
</dbReference>
<dbReference type="Gene3D" id="1.25.10.10">
    <property type="entry name" value="Leucine-rich Repeat Variant"/>
    <property type="match status" value="2"/>
</dbReference>
<keyword evidence="5" id="KW-1185">Reference proteome</keyword>
<evidence type="ECO:0000259" key="3">
    <source>
        <dbReference type="Pfam" id="PF22956"/>
    </source>
</evidence>
<feature type="domain" description="Phosphatase 2A Regulatory Subunit A helical" evidence="3">
    <location>
        <begin position="271"/>
        <end position="368"/>
    </location>
</feature>
<proteinExistence type="predicted"/>
<organism evidence="4">
    <name type="scientific">Oikopleura dioica</name>
    <name type="common">Tunicate</name>
    <dbReference type="NCBI Taxonomy" id="34765"/>
    <lineage>
        <taxon>Eukaryota</taxon>
        <taxon>Metazoa</taxon>
        <taxon>Chordata</taxon>
        <taxon>Tunicata</taxon>
        <taxon>Appendicularia</taxon>
        <taxon>Copelata</taxon>
        <taxon>Oikopleuridae</taxon>
        <taxon>Oikopleura</taxon>
    </lineage>
</organism>
<dbReference type="GO" id="GO:0005829">
    <property type="term" value="C:cytosol"/>
    <property type="evidence" value="ECO:0007669"/>
    <property type="project" value="TreeGrafter"/>
</dbReference>
<accession>E4X522</accession>
<dbReference type="SUPFAM" id="SSF48371">
    <property type="entry name" value="ARM repeat"/>
    <property type="match status" value="1"/>
</dbReference>
<dbReference type="PANTHER" id="PTHR10648">
    <property type="entry name" value="SERINE/THREONINE-PROTEIN PHOSPHATASE PP2A 65 KDA REGULATORY SUBUNIT"/>
    <property type="match status" value="1"/>
</dbReference>
<dbReference type="GO" id="GO:0005634">
    <property type="term" value="C:nucleus"/>
    <property type="evidence" value="ECO:0007669"/>
    <property type="project" value="TreeGrafter"/>
</dbReference>